<gene>
    <name evidence="5" type="ordered locus">Desaci_1679</name>
</gene>
<dbReference type="EMBL" id="CP003639">
    <property type="protein sequence ID" value="AFM40672.1"/>
    <property type="molecule type" value="Genomic_DNA"/>
</dbReference>
<keyword evidence="6" id="KW-1185">Reference proteome</keyword>
<reference evidence="5 6" key="1">
    <citation type="journal article" date="2012" name="J. Bacteriol.">
        <title>Complete genome sequences of Desulfosporosinus orientis DSM765T, Desulfosporosinus youngiae DSM17734T, Desulfosporosinus meridiei DSM13257T, and Desulfosporosinus acidiphilus DSM22704T.</title>
        <authorList>
            <person name="Pester M."/>
            <person name="Brambilla E."/>
            <person name="Alazard D."/>
            <person name="Rattei T."/>
            <person name="Weinmaier T."/>
            <person name="Han J."/>
            <person name="Lucas S."/>
            <person name="Lapidus A."/>
            <person name="Cheng J.F."/>
            <person name="Goodwin L."/>
            <person name="Pitluck S."/>
            <person name="Peters L."/>
            <person name="Ovchinnikova G."/>
            <person name="Teshima H."/>
            <person name="Detter J.C."/>
            <person name="Han C.S."/>
            <person name="Tapia R."/>
            <person name="Land M.L."/>
            <person name="Hauser L."/>
            <person name="Kyrpides N.C."/>
            <person name="Ivanova N.N."/>
            <person name="Pagani I."/>
            <person name="Huntmann M."/>
            <person name="Wei C.L."/>
            <person name="Davenport K.W."/>
            <person name="Daligault H."/>
            <person name="Chain P.S."/>
            <person name="Chen A."/>
            <person name="Mavromatis K."/>
            <person name="Markowitz V."/>
            <person name="Szeto E."/>
            <person name="Mikhailova N."/>
            <person name="Pati A."/>
            <person name="Wagner M."/>
            <person name="Woyke T."/>
            <person name="Ollivier B."/>
            <person name="Klenk H.P."/>
            <person name="Spring S."/>
            <person name="Loy A."/>
        </authorList>
    </citation>
    <scope>NUCLEOTIDE SEQUENCE [LARGE SCALE GENOMIC DNA]</scope>
    <source>
        <strain evidence="6">DSM 22704 / JCM 16185 / SJ4</strain>
    </source>
</reference>
<dbReference type="InterPro" id="IPR038460">
    <property type="entry name" value="AcetylCoA_hyd_C_sf"/>
</dbReference>
<dbReference type="AlphaFoldDB" id="I4D4E8"/>
<dbReference type="Gene3D" id="3.40.1080.10">
    <property type="entry name" value="Glutaconate Coenzyme A-transferase"/>
    <property type="match status" value="1"/>
</dbReference>
<dbReference type="InterPro" id="IPR046433">
    <property type="entry name" value="ActCoA_hydro"/>
</dbReference>
<dbReference type="PANTHER" id="PTHR21432">
    <property type="entry name" value="ACETYL-COA HYDROLASE-RELATED"/>
    <property type="match status" value="1"/>
</dbReference>
<dbReference type="eggNOG" id="COG0427">
    <property type="taxonomic scope" value="Bacteria"/>
</dbReference>
<feature type="domain" description="Acetyl-CoA hydrolase/transferase N-terminal" evidence="3">
    <location>
        <begin position="7"/>
        <end position="181"/>
    </location>
</feature>
<keyword evidence="2 5" id="KW-0808">Transferase</keyword>
<dbReference type="OrthoDB" id="9801795at2"/>
<dbReference type="Proteomes" id="UP000002892">
    <property type="component" value="Chromosome"/>
</dbReference>
<evidence type="ECO:0000313" key="5">
    <source>
        <dbReference type="EMBL" id="AFM40672.1"/>
    </source>
</evidence>
<dbReference type="InterPro" id="IPR003702">
    <property type="entry name" value="ActCoA_hydro_N"/>
</dbReference>
<protein>
    <submittedName>
        <fullName evidence="5">Acetyl-CoA hydrolase</fullName>
        <ecNumber evidence="5">2.8.3.-</ecNumber>
    </submittedName>
</protein>
<dbReference type="GO" id="GO:0008775">
    <property type="term" value="F:acetate CoA-transferase activity"/>
    <property type="evidence" value="ECO:0007669"/>
    <property type="project" value="InterPro"/>
</dbReference>
<dbReference type="Gene3D" id="3.40.1080.20">
    <property type="entry name" value="Acetyl-CoA hydrolase/transferase C-terminal domain"/>
    <property type="match status" value="1"/>
</dbReference>
<evidence type="ECO:0000259" key="4">
    <source>
        <dbReference type="Pfam" id="PF13336"/>
    </source>
</evidence>
<comment type="similarity">
    <text evidence="1">Belongs to the acetyl-CoA hydrolase/transferase family.</text>
</comment>
<evidence type="ECO:0000256" key="2">
    <source>
        <dbReference type="ARBA" id="ARBA00022679"/>
    </source>
</evidence>
<dbReference type="InterPro" id="IPR037171">
    <property type="entry name" value="NagB/RpiA_transferase-like"/>
</dbReference>
<evidence type="ECO:0000313" key="6">
    <source>
        <dbReference type="Proteomes" id="UP000002892"/>
    </source>
</evidence>
<organism evidence="5 6">
    <name type="scientific">Desulfosporosinus acidiphilus (strain DSM 22704 / JCM 16185 / SJ4)</name>
    <dbReference type="NCBI Taxonomy" id="646529"/>
    <lineage>
        <taxon>Bacteria</taxon>
        <taxon>Bacillati</taxon>
        <taxon>Bacillota</taxon>
        <taxon>Clostridia</taxon>
        <taxon>Eubacteriales</taxon>
        <taxon>Desulfitobacteriaceae</taxon>
        <taxon>Desulfosporosinus</taxon>
    </lineage>
</organism>
<dbReference type="GO" id="GO:0016787">
    <property type="term" value="F:hydrolase activity"/>
    <property type="evidence" value="ECO:0007669"/>
    <property type="project" value="UniProtKB-KW"/>
</dbReference>
<name>I4D4E8_DESAJ</name>
<dbReference type="EC" id="2.8.3.-" evidence="5"/>
<feature type="domain" description="Acetyl-CoA hydrolase/transferase C-terminal" evidence="4">
    <location>
        <begin position="272"/>
        <end position="424"/>
    </location>
</feature>
<dbReference type="GO" id="GO:0006083">
    <property type="term" value="P:acetate metabolic process"/>
    <property type="evidence" value="ECO:0007669"/>
    <property type="project" value="InterPro"/>
</dbReference>
<proteinExistence type="inferred from homology"/>
<dbReference type="InterPro" id="IPR026888">
    <property type="entry name" value="AcetylCoA_hyd_C"/>
</dbReference>
<keyword evidence="5" id="KW-0378">Hydrolase</keyword>
<accession>I4D4E8</accession>
<dbReference type="Pfam" id="PF13336">
    <property type="entry name" value="AcetylCoA_hyd_C"/>
    <property type="match status" value="1"/>
</dbReference>
<dbReference type="STRING" id="646529.Desaci_1679"/>
<dbReference type="Pfam" id="PF02550">
    <property type="entry name" value="AcetylCoA_hydro"/>
    <property type="match status" value="1"/>
</dbReference>
<dbReference type="Gene3D" id="3.30.750.70">
    <property type="entry name" value="4-hydroxybutyrate coenzyme like domains"/>
    <property type="match status" value="1"/>
</dbReference>
<dbReference type="HOGENOM" id="CLU_030703_1_0_9"/>
<dbReference type="RefSeq" id="WP_014826678.1">
    <property type="nucleotide sequence ID" value="NC_018068.1"/>
</dbReference>
<evidence type="ECO:0000256" key="1">
    <source>
        <dbReference type="ARBA" id="ARBA00009632"/>
    </source>
</evidence>
<evidence type="ECO:0000259" key="3">
    <source>
        <dbReference type="Pfam" id="PF02550"/>
    </source>
</evidence>
<dbReference type="SUPFAM" id="SSF100950">
    <property type="entry name" value="NagB/RpiA/CoA transferase-like"/>
    <property type="match status" value="2"/>
</dbReference>
<dbReference type="PANTHER" id="PTHR21432:SF20">
    <property type="entry name" value="ACETYL-COA HYDROLASE"/>
    <property type="match status" value="1"/>
</dbReference>
<dbReference type="KEGG" id="dai:Desaci_1679"/>
<sequence>MKWQTVYDGRIKEAAEAVRIIKSGQRVVIGHACGEPQALVEAMAERKSELQSVEIVHMVAMGKASYCLPEMEGHFRHNSLFVGGTSRKAVNEGRADFTPVFFSEIPSLFRDGYLPPDVALVQMSPPDQSGFCSLGVSVDYTLQALRSAHTVIAQVNHFMPRTLGDSFVHVSELDIIVPFDEPLIELPKPQISQVEENIGRFVAGLVPDGATLQLGIGAIPDAVLRFLTNKNDLGIHSEMFSDGVVNLYEMGVINNKAKTLHPGKMLATFLMGTRVLYDFVNDNPVVEMHSVDYTNNPYIIGRNERLTSINSALQVDLCGQVCADSIGYRQYSAVGGQVDFVRGARLSCGGKSIIALPSTAANGKISRIAIHLDEGAAVTTSRNDVDYIVTEYGIASLRGKTIRERANALIEIAHPQFHEELKVQAKKNGIPL</sequence>